<organism evidence="5 6">
    <name type="scientific">Rhizobium deserti</name>
    <dbReference type="NCBI Taxonomy" id="2547961"/>
    <lineage>
        <taxon>Bacteria</taxon>
        <taxon>Pseudomonadati</taxon>
        <taxon>Pseudomonadota</taxon>
        <taxon>Alphaproteobacteria</taxon>
        <taxon>Hyphomicrobiales</taxon>
        <taxon>Rhizobiaceae</taxon>
        <taxon>Rhizobium/Agrobacterium group</taxon>
        <taxon>Rhizobium</taxon>
    </lineage>
</organism>
<comment type="cofactor">
    <cofactor evidence="3">
        <name>Zn(2+)</name>
        <dbReference type="ChEBI" id="CHEBI:29105"/>
    </cofactor>
    <text evidence="3">Binds 1 divalent metal cation per subunit.</text>
</comment>
<dbReference type="Gene3D" id="2.120.10.30">
    <property type="entry name" value="TolB, C-terminal domain"/>
    <property type="match status" value="1"/>
</dbReference>
<reference evidence="5 6" key="1">
    <citation type="submission" date="2019-03" db="EMBL/GenBank/DDBJ databases">
        <title>Rhizobium sp. nov., an bacterium isolated from biocrust in Mu Us Desert.</title>
        <authorList>
            <person name="Lixiong L."/>
        </authorList>
    </citation>
    <scope>NUCLEOTIDE SEQUENCE [LARGE SCALE GENOMIC DNA]</scope>
    <source>
        <strain evidence="5 6">SPY-1</strain>
    </source>
</reference>
<sequence length="291" mass="31878">MRAVDLLDDTLPLSQLSEGAFWDRASGTLLWVDILGQRIHTYDLGQRQHVSLATPSSVSFAFPYGENRVIAGLQDGLYQMERSGESRAEPVALLDLPHEHRLNDGQCDPRGRLWVGTICTADDPSATAALYRLENGRLQEVEGGYVNANGKGWSPDGKIMYHADTSRSTIWQYDYDLPTGGLSGKRVFVSLDNASPDGLCVDSQGRVFAALYGGSAVAVFSPRGEMIDRIELPVPNVTSCTFGGDDHRTLFITTAYDGLDPQQRNEFPFSGQIFTTEMDVPGQLNDGLKLV</sequence>
<protein>
    <submittedName>
        <fullName evidence="5">SMP-30/gluconolactonase/LRE family protein</fullName>
    </submittedName>
</protein>
<feature type="domain" description="SMP-30/Gluconolactonase/LRE-like region" evidence="4">
    <location>
        <begin position="16"/>
        <end position="255"/>
    </location>
</feature>
<dbReference type="PANTHER" id="PTHR10907:SF47">
    <property type="entry name" value="REGUCALCIN"/>
    <property type="match status" value="1"/>
</dbReference>
<feature type="active site" description="Proton donor/acceptor" evidence="2">
    <location>
        <position position="197"/>
    </location>
</feature>
<evidence type="ECO:0000256" key="2">
    <source>
        <dbReference type="PIRSR" id="PIRSR605511-1"/>
    </source>
</evidence>
<evidence type="ECO:0000259" key="4">
    <source>
        <dbReference type="Pfam" id="PF08450"/>
    </source>
</evidence>
<proteinExistence type="inferred from homology"/>
<dbReference type="InterPro" id="IPR005511">
    <property type="entry name" value="SMP-30"/>
</dbReference>
<keyword evidence="3" id="KW-0479">Metal-binding</keyword>
<name>A0A4V3ANI0_9HYPH</name>
<dbReference type="PANTHER" id="PTHR10907">
    <property type="entry name" value="REGUCALCIN"/>
    <property type="match status" value="1"/>
</dbReference>
<evidence type="ECO:0000256" key="3">
    <source>
        <dbReference type="PIRSR" id="PIRSR605511-2"/>
    </source>
</evidence>
<dbReference type="RefSeq" id="WP_133318054.1">
    <property type="nucleotide sequence ID" value="NZ_SMTL01000007.1"/>
</dbReference>
<keyword evidence="3" id="KW-0862">Zinc</keyword>
<feature type="binding site" evidence="3">
    <location>
        <position position="197"/>
    </location>
    <ligand>
        <name>a divalent metal cation</name>
        <dbReference type="ChEBI" id="CHEBI:60240"/>
    </ligand>
</feature>
<dbReference type="OrthoDB" id="2633250at2"/>
<dbReference type="SUPFAM" id="SSF63829">
    <property type="entry name" value="Calcium-dependent phosphotriesterase"/>
    <property type="match status" value="1"/>
</dbReference>
<keyword evidence="6" id="KW-1185">Reference proteome</keyword>
<feature type="binding site" evidence="3">
    <location>
        <position position="149"/>
    </location>
    <ligand>
        <name>a divalent metal cation</name>
        <dbReference type="ChEBI" id="CHEBI:60240"/>
    </ligand>
</feature>
<dbReference type="Proteomes" id="UP000295238">
    <property type="component" value="Unassembled WGS sequence"/>
</dbReference>
<comment type="caution">
    <text evidence="5">The sequence shown here is derived from an EMBL/GenBank/DDBJ whole genome shotgun (WGS) entry which is preliminary data.</text>
</comment>
<dbReference type="InterPro" id="IPR013658">
    <property type="entry name" value="SGL"/>
</dbReference>
<dbReference type="AlphaFoldDB" id="A0A4V3ANI0"/>
<dbReference type="PRINTS" id="PR01790">
    <property type="entry name" value="SMP30FAMILY"/>
</dbReference>
<feature type="binding site" evidence="3">
    <location>
        <position position="18"/>
    </location>
    <ligand>
        <name>a divalent metal cation</name>
        <dbReference type="ChEBI" id="CHEBI:60240"/>
    </ligand>
</feature>
<dbReference type="GO" id="GO:0004341">
    <property type="term" value="F:gluconolactonase activity"/>
    <property type="evidence" value="ECO:0007669"/>
    <property type="project" value="TreeGrafter"/>
</dbReference>
<evidence type="ECO:0000313" key="6">
    <source>
        <dbReference type="Proteomes" id="UP000295238"/>
    </source>
</evidence>
<accession>A0A4V3ANI0</accession>
<dbReference type="GO" id="GO:0005509">
    <property type="term" value="F:calcium ion binding"/>
    <property type="evidence" value="ECO:0007669"/>
    <property type="project" value="TreeGrafter"/>
</dbReference>
<dbReference type="InterPro" id="IPR011042">
    <property type="entry name" value="6-blade_b-propeller_TolB-like"/>
</dbReference>
<dbReference type="EMBL" id="SMTL01000007">
    <property type="protein sequence ID" value="TDK31338.1"/>
    <property type="molecule type" value="Genomic_DNA"/>
</dbReference>
<comment type="similarity">
    <text evidence="1">Belongs to the SMP-30/CGR1 family.</text>
</comment>
<dbReference type="GO" id="GO:0019853">
    <property type="term" value="P:L-ascorbic acid biosynthetic process"/>
    <property type="evidence" value="ECO:0007669"/>
    <property type="project" value="TreeGrafter"/>
</dbReference>
<feature type="binding site" evidence="3">
    <location>
        <position position="101"/>
    </location>
    <ligand>
        <name>substrate</name>
    </ligand>
</feature>
<gene>
    <name evidence="5" type="ORF">E2F50_20600</name>
</gene>
<evidence type="ECO:0000313" key="5">
    <source>
        <dbReference type="EMBL" id="TDK31338.1"/>
    </source>
</evidence>
<dbReference type="Pfam" id="PF08450">
    <property type="entry name" value="SGL"/>
    <property type="match status" value="1"/>
</dbReference>
<evidence type="ECO:0000256" key="1">
    <source>
        <dbReference type="ARBA" id="ARBA00008853"/>
    </source>
</evidence>
<feature type="binding site" evidence="3">
    <location>
        <position position="103"/>
    </location>
    <ligand>
        <name>substrate</name>
    </ligand>
</feature>